<proteinExistence type="predicted"/>
<dbReference type="AlphaFoldDB" id="A0AAP0WW99"/>
<dbReference type="SUPFAM" id="SSF48371">
    <property type="entry name" value="ARM repeat"/>
    <property type="match status" value="1"/>
</dbReference>
<gene>
    <name evidence="1" type="ORF">L1049_005026</name>
</gene>
<dbReference type="Proteomes" id="UP001415857">
    <property type="component" value="Unassembled WGS sequence"/>
</dbReference>
<accession>A0AAP0WW99</accession>
<keyword evidence="2" id="KW-1185">Reference proteome</keyword>
<evidence type="ECO:0000313" key="1">
    <source>
        <dbReference type="EMBL" id="KAK9282114.1"/>
    </source>
</evidence>
<evidence type="ECO:0000313" key="2">
    <source>
        <dbReference type="Proteomes" id="UP001415857"/>
    </source>
</evidence>
<organism evidence="1 2">
    <name type="scientific">Liquidambar formosana</name>
    <name type="common">Formosan gum</name>
    <dbReference type="NCBI Taxonomy" id="63359"/>
    <lineage>
        <taxon>Eukaryota</taxon>
        <taxon>Viridiplantae</taxon>
        <taxon>Streptophyta</taxon>
        <taxon>Embryophyta</taxon>
        <taxon>Tracheophyta</taxon>
        <taxon>Spermatophyta</taxon>
        <taxon>Magnoliopsida</taxon>
        <taxon>eudicotyledons</taxon>
        <taxon>Gunneridae</taxon>
        <taxon>Pentapetalae</taxon>
        <taxon>Saxifragales</taxon>
        <taxon>Altingiaceae</taxon>
        <taxon>Liquidambar</taxon>
    </lineage>
</organism>
<dbReference type="EMBL" id="JBBPBK010000007">
    <property type="protein sequence ID" value="KAK9282114.1"/>
    <property type="molecule type" value="Genomic_DNA"/>
</dbReference>
<dbReference type="InterPro" id="IPR011989">
    <property type="entry name" value="ARM-like"/>
</dbReference>
<protein>
    <submittedName>
        <fullName evidence="1">Uncharacterized protein</fullName>
    </submittedName>
</protein>
<comment type="caution">
    <text evidence="1">The sequence shown here is derived from an EMBL/GenBank/DDBJ whole genome shotgun (WGS) entry which is preliminary data.</text>
</comment>
<sequence>MKLASSGGEPCIKKFLEYDIIPELFKMMQSTIAELQDSAYTTLHQMLFGNGGVLILQRILQMGIIERLAHSIDSSKSMKTREVNVHCVLDIVELGNKACLERMFSLQLVEKLVSIEKASGGSGETLVGLLKGMDRCKNLSTAERRVMKQQVVRKVRATLKGYKFEAQILAAVDACVSEGSKGASSSASGRRRK</sequence>
<dbReference type="InterPro" id="IPR016024">
    <property type="entry name" value="ARM-type_fold"/>
</dbReference>
<dbReference type="Gene3D" id="1.25.10.10">
    <property type="entry name" value="Leucine-rich Repeat Variant"/>
    <property type="match status" value="1"/>
</dbReference>
<dbReference type="PANTHER" id="PTHR19851">
    <property type="entry name" value="OS02G0203500 PROTEIN"/>
    <property type="match status" value="1"/>
</dbReference>
<name>A0AAP0WW99_LIQFO</name>
<dbReference type="PANTHER" id="PTHR19851:SF7">
    <property type="entry name" value="F-BOX DOMAIN-CONTAINING PROTEIN"/>
    <property type="match status" value="1"/>
</dbReference>
<reference evidence="1 2" key="1">
    <citation type="journal article" date="2024" name="Plant J.">
        <title>Genome sequences and population genomics reveal climatic adaptation and genomic divergence between two closely related sweetgum species.</title>
        <authorList>
            <person name="Xu W.Q."/>
            <person name="Ren C.Q."/>
            <person name="Zhang X.Y."/>
            <person name="Comes H.P."/>
            <person name="Liu X.H."/>
            <person name="Li Y.G."/>
            <person name="Kettle C.J."/>
            <person name="Jalonen R."/>
            <person name="Gaisberger H."/>
            <person name="Ma Y.Z."/>
            <person name="Qiu Y.X."/>
        </authorList>
    </citation>
    <scope>NUCLEOTIDE SEQUENCE [LARGE SCALE GENOMIC DNA]</scope>
    <source>
        <strain evidence="1">Hangzhou</strain>
    </source>
</reference>